<name>A0A3N1XPT9_9FIRM</name>
<keyword evidence="2" id="KW-1133">Transmembrane helix</keyword>
<evidence type="ECO:0000259" key="4">
    <source>
        <dbReference type="Pfam" id="PF14021"/>
    </source>
</evidence>
<dbReference type="InterPro" id="IPR025331">
    <property type="entry name" value="TNT"/>
</dbReference>
<keyword evidence="2" id="KW-0812">Transmembrane</keyword>
<dbReference type="Pfam" id="PF14021">
    <property type="entry name" value="TNT"/>
    <property type="match status" value="1"/>
</dbReference>
<feature type="transmembrane region" description="Helical" evidence="2">
    <location>
        <begin position="20"/>
        <end position="45"/>
    </location>
</feature>
<feature type="domain" description="TadE-like" evidence="3">
    <location>
        <begin position="17"/>
        <end position="58"/>
    </location>
</feature>
<evidence type="ECO:0000259" key="3">
    <source>
        <dbReference type="Pfam" id="PF07811"/>
    </source>
</evidence>
<reference evidence="5 6" key="1">
    <citation type="submission" date="2018-11" db="EMBL/GenBank/DDBJ databases">
        <title>Genomic Encyclopedia of Type Strains, Phase IV (KMG-IV): sequencing the most valuable type-strain genomes for metagenomic binning, comparative biology and taxonomic classification.</title>
        <authorList>
            <person name="Goeker M."/>
        </authorList>
    </citation>
    <scope>NUCLEOTIDE SEQUENCE [LARGE SCALE GENOMIC DNA]</scope>
    <source>
        <strain evidence="5 6">DSM 26537</strain>
    </source>
</reference>
<accession>A0A3N1XPT9</accession>
<keyword evidence="2" id="KW-0472">Membrane</keyword>
<evidence type="ECO:0000313" key="5">
    <source>
        <dbReference type="EMBL" id="ROR28683.1"/>
    </source>
</evidence>
<dbReference type="RefSeq" id="WP_123609176.1">
    <property type="nucleotide sequence ID" value="NZ_RJVG01000004.1"/>
</dbReference>
<feature type="compositionally biased region" description="Basic and acidic residues" evidence="1">
    <location>
        <begin position="298"/>
        <end position="318"/>
    </location>
</feature>
<organism evidence="5 6">
    <name type="scientific">Mobilisporobacter senegalensis</name>
    <dbReference type="NCBI Taxonomy" id="1329262"/>
    <lineage>
        <taxon>Bacteria</taxon>
        <taxon>Bacillati</taxon>
        <taxon>Bacillota</taxon>
        <taxon>Clostridia</taxon>
        <taxon>Lachnospirales</taxon>
        <taxon>Lachnospiraceae</taxon>
        <taxon>Mobilisporobacter</taxon>
    </lineage>
</organism>
<evidence type="ECO:0000313" key="6">
    <source>
        <dbReference type="Proteomes" id="UP000273083"/>
    </source>
</evidence>
<dbReference type="EMBL" id="RJVG01000004">
    <property type="protein sequence ID" value="ROR28683.1"/>
    <property type="molecule type" value="Genomic_DNA"/>
</dbReference>
<dbReference type="OrthoDB" id="2054144at2"/>
<dbReference type="Proteomes" id="UP000273083">
    <property type="component" value="Unassembled WGS sequence"/>
</dbReference>
<protein>
    <submittedName>
        <fullName evidence="5">TadE-like protein</fullName>
    </submittedName>
</protein>
<gene>
    <name evidence="5" type="ORF">EDD66_104271</name>
</gene>
<sequence>MKNLFKKFLDKIKKEKGLVIIEATIVFPVMFFVLFFIIYIGNAYFQIAQVDDCVSRAAIKGAQCIANPQQYETVDEGMIPLKVNNAEPYRYIIGELPGGSINEIERKIENDLIKEINESTLSFFIKMNPKVTGSTDKIAEFNNYFLYSTFKVGVQYEVRFPIRFFGAAEPTILRLQSHAEVAVSDTPEFVRNVDMVADMLYDTDLGNNIANTFTKVNNFIKTFAGEGSDDSRTGGTDVGDSDNNKNEEKNTDTAKDESEKEQSGIDLADGGISDVSGIIPGGLAGGDIPDTQDNNPVVDEKPENIDTKNDPKDKISQEDRAKLDKWKYKPDDEVYLEHKAIFDDKSYYNQETGAIIYPGTNGDPNTNGFKDGKSDPDVLKKGNVYTRYGDNDDAQYFSAEDVPYEQRALPPGADKKPLVIITVLKDIPCSSGEIAQWFGQPGGGKQYYTDVEIKDSDGNLVEANLKNLEKYSYIEVKIIK</sequence>
<dbReference type="InterPro" id="IPR012495">
    <property type="entry name" value="TadE-like_dom"/>
</dbReference>
<evidence type="ECO:0000256" key="2">
    <source>
        <dbReference type="SAM" id="Phobius"/>
    </source>
</evidence>
<feature type="domain" description="TNT" evidence="4">
    <location>
        <begin position="379"/>
        <end position="455"/>
    </location>
</feature>
<keyword evidence="6" id="KW-1185">Reference proteome</keyword>
<feature type="compositionally biased region" description="Basic and acidic residues" evidence="1">
    <location>
        <begin position="242"/>
        <end position="263"/>
    </location>
</feature>
<evidence type="ECO:0000256" key="1">
    <source>
        <dbReference type="SAM" id="MobiDB-lite"/>
    </source>
</evidence>
<proteinExistence type="predicted"/>
<dbReference type="Pfam" id="PF07811">
    <property type="entry name" value="TadE"/>
    <property type="match status" value="1"/>
</dbReference>
<comment type="caution">
    <text evidence="5">The sequence shown here is derived from an EMBL/GenBank/DDBJ whole genome shotgun (WGS) entry which is preliminary data.</text>
</comment>
<dbReference type="GO" id="GO:0050135">
    <property type="term" value="F:NADP+ nucleosidase activity"/>
    <property type="evidence" value="ECO:0007669"/>
    <property type="project" value="InterPro"/>
</dbReference>
<dbReference type="AlphaFoldDB" id="A0A3N1XPT9"/>
<feature type="region of interest" description="Disordered" evidence="1">
    <location>
        <begin position="224"/>
        <end position="318"/>
    </location>
</feature>